<dbReference type="AlphaFoldDB" id="A0A1Y1U878"/>
<sequence length="191" mass="21843">MEQRHEQATSNVRGETYPDLVKCGLQYVETEQDAKLTELGEERAKEKGQLMLANVSEGMPLPDRRAIFASSCSRAVQTGLATFGPVYDSSIALNITRDFAERSHCNYCDKGSTITQLRKSFGDSIRVPFDMPEHDEKYECWPCRNESAIRRGITQRHPKADVMRPNFDIFPSLRKTDCLVTGEDWMMQWII</sequence>
<dbReference type="InterPro" id="IPR029033">
    <property type="entry name" value="His_PPase_superfam"/>
</dbReference>
<dbReference type="EMBL" id="NBSH01000015">
    <property type="protein sequence ID" value="ORX34240.1"/>
    <property type="molecule type" value="Genomic_DNA"/>
</dbReference>
<dbReference type="Proteomes" id="UP000193218">
    <property type="component" value="Unassembled WGS sequence"/>
</dbReference>
<dbReference type="RefSeq" id="XP_021868518.1">
    <property type="nucleotide sequence ID" value="XM_022012095.1"/>
</dbReference>
<keyword evidence="2" id="KW-1185">Reference proteome</keyword>
<reference evidence="1 2" key="1">
    <citation type="submission" date="2017-03" db="EMBL/GenBank/DDBJ databases">
        <title>Widespread Adenine N6-methylation of Active Genes in Fungi.</title>
        <authorList>
            <consortium name="DOE Joint Genome Institute"/>
            <person name="Mondo S.J."/>
            <person name="Dannebaum R.O."/>
            <person name="Kuo R.C."/>
            <person name="Louie K.B."/>
            <person name="Bewick A.J."/>
            <person name="Labutti K."/>
            <person name="Haridas S."/>
            <person name="Kuo A."/>
            <person name="Salamov A."/>
            <person name="Ahrendt S.R."/>
            <person name="Lau R."/>
            <person name="Bowen B.P."/>
            <person name="Lipzen A."/>
            <person name="Sullivan W."/>
            <person name="Andreopoulos W.B."/>
            <person name="Clum A."/>
            <person name="Lindquist E."/>
            <person name="Daum C."/>
            <person name="Northen T.R."/>
            <person name="Ramamoorthy G."/>
            <person name="Schmitz R.J."/>
            <person name="Gryganskyi A."/>
            <person name="Culley D."/>
            <person name="Magnuson J."/>
            <person name="James T.Y."/>
            <person name="O'Malley M.A."/>
            <person name="Stajich J.E."/>
            <person name="Spatafora J.W."/>
            <person name="Visel A."/>
            <person name="Grigoriev I.V."/>
        </authorList>
    </citation>
    <scope>NUCLEOTIDE SEQUENCE [LARGE SCALE GENOMIC DNA]</scope>
    <source>
        <strain evidence="1 2">NRRL Y-17943</strain>
    </source>
</reference>
<gene>
    <name evidence="1" type="ORF">BD324DRAFT_173782</name>
</gene>
<name>A0A1Y1U878_9TREE</name>
<dbReference type="GeneID" id="33553903"/>
<dbReference type="InParanoid" id="A0A1Y1U878"/>
<comment type="caution">
    <text evidence="1">The sequence shown here is derived from an EMBL/GenBank/DDBJ whole genome shotgun (WGS) entry which is preliminary data.</text>
</comment>
<evidence type="ECO:0000313" key="1">
    <source>
        <dbReference type="EMBL" id="ORX34240.1"/>
    </source>
</evidence>
<organism evidence="1 2">
    <name type="scientific">Kockovaella imperatae</name>
    <dbReference type="NCBI Taxonomy" id="4999"/>
    <lineage>
        <taxon>Eukaryota</taxon>
        <taxon>Fungi</taxon>
        <taxon>Dikarya</taxon>
        <taxon>Basidiomycota</taxon>
        <taxon>Agaricomycotina</taxon>
        <taxon>Tremellomycetes</taxon>
        <taxon>Tremellales</taxon>
        <taxon>Cuniculitremaceae</taxon>
        <taxon>Kockovaella</taxon>
    </lineage>
</organism>
<proteinExistence type="predicted"/>
<accession>A0A1Y1U878</accession>
<dbReference type="SUPFAM" id="SSF53254">
    <property type="entry name" value="Phosphoglycerate mutase-like"/>
    <property type="match status" value="1"/>
</dbReference>
<protein>
    <submittedName>
        <fullName evidence="1">Uncharacterized protein</fullName>
    </submittedName>
</protein>
<evidence type="ECO:0000313" key="2">
    <source>
        <dbReference type="Proteomes" id="UP000193218"/>
    </source>
</evidence>
<dbReference type="Gene3D" id="3.40.50.1240">
    <property type="entry name" value="Phosphoglycerate mutase-like"/>
    <property type="match status" value="1"/>
</dbReference>